<dbReference type="InterPro" id="IPR049449">
    <property type="entry name" value="TesB_ACOT8-like_N"/>
</dbReference>
<evidence type="ECO:0000313" key="12">
    <source>
        <dbReference type="Proteomes" id="UP000007435"/>
    </source>
</evidence>
<evidence type="ECO:0000256" key="6">
    <source>
        <dbReference type="ARBA" id="ARBA00050943"/>
    </source>
</evidence>
<dbReference type="Gene3D" id="2.40.160.210">
    <property type="entry name" value="Acyl-CoA thioesterase, double hotdog domain"/>
    <property type="match status" value="1"/>
</dbReference>
<dbReference type="eggNOG" id="COG1946">
    <property type="taxonomic scope" value="Bacteria"/>
</dbReference>
<dbReference type="PANTHER" id="PTHR11066:SF34">
    <property type="entry name" value="ACYL-COENZYME A THIOESTERASE 8"/>
    <property type="match status" value="1"/>
</dbReference>
<dbReference type="InterPro" id="IPR003703">
    <property type="entry name" value="Acyl_CoA_thio"/>
</dbReference>
<evidence type="ECO:0000256" key="1">
    <source>
        <dbReference type="ARBA" id="ARBA00006538"/>
    </source>
</evidence>
<dbReference type="FunFam" id="2.40.160.210:FF:000001">
    <property type="entry name" value="Acyl-CoA thioesterase II"/>
    <property type="match status" value="1"/>
</dbReference>
<feature type="domain" description="Acyl-CoA thioesterase 2 C-terminal" evidence="9">
    <location>
        <begin position="174"/>
        <end position="280"/>
    </location>
</feature>
<evidence type="ECO:0000259" key="10">
    <source>
        <dbReference type="Pfam" id="PF13622"/>
    </source>
</evidence>
<dbReference type="KEGG" id="lby:Lbys_1205"/>
<evidence type="ECO:0000256" key="4">
    <source>
        <dbReference type="ARBA" id="ARBA00023098"/>
    </source>
</evidence>
<keyword evidence="12" id="KW-1185">Reference proteome</keyword>
<evidence type="ECO:0000256" key="8">
    <source>
        <dbReference type="ARBA" id="ARBA00079653"/>
    </source>
</evidence>
<dbReference type="GO" id="GO:0009062">
    <property type="term" value="P:fatty acid catabolic process"/>
    <property type="evidence" value="ECO:0007669"/>
    <property type="project" value="TreeGrafter"/>
</dbReference>
<evidence type="ECO:0000259" key="9">
    <source>
        <dbReference type="Pfam" id="PF02551"/>
    </source>
</evidence>
<dbReference type="SUPFAM" id="SSF54637">
    <property type="entry name" value="Thioesterase/thiol ester dehydrase-isomerase"/>
    <property type="match status" value="2"/>
</dbReference>
<dbReference type="PANTHER" id="PTHR11066">
    <property type="entry name" value="ACYL-COA THIOESTERASE"/>
    <property type="match status" value="1"/>
</dbReference>
<dbReference type="EMBL" id="CP002305">
    <property type="protein sequence ID" value="ADQ16925.1"/>
    <property type="molecule type" value="Genomic_DNA"/>
</dbReference>
<keyword evidence="4" id="KW-0443">Lipid metabolism</keyword>
<evidence type="ECO:0000256" key="5">
    <source>
        <dbReference type="ARBA" id="ARBA00038894"/>
    </source>
</evidence>
<dbReference type="EC" id="3.1.2.20" evidence="5"/>
<evidence type="ECO:0000256" key="2">
    <source>
        <dbReference type="ARBA" id="ARBA00011881"/>
    </source>
</evidence>
<comment type="similarity">
    <text evidence="1">Belongs to the C/M/P thioester hydrolase family.</text>
</comment>
<dbReference type="HOGENOM" id="CLU_032690_0_0_10"/>
<dbReference type="GO" id="GO:0047617">
    <property type="term" value="F:fatty acyl-CoA hydrolase activity"/>
    <property type="evidence" value="ECO:0007669"/>
    <property type="project" value="UniProtKB-EC"/>
</dbReference>
<evidence type="ECO:0000256" key="7">
    <source>
        <dbReference type="ARBA" id="ARBA00071120"/>
    </source>
</evidence>
<dbReference type="RefSeq" id="WP_013407975.1">
    <property type="nucleotide sequence ID" value="NC_014655.1"/>
</dbReference>
<keyword evidence="3 11" id="KW-0378">Hydrolase</keyword>
<dbReference type="GO" id="GO:0006637">
    <property type="term" value="P:acyl-CoA metabolic process"/>
    <property type="evidence" value="ECO:0007669"/>
    <property type="project" value="InterPro"/>
</dbReference>
<reference key="1">
    <citation type="submission" date="2010-11" db="EMBL/GenBank/DDBJ databases">
        <title>The complete genome of Leadbetterella byssophila DSM 17132.</title>
        <authorList>
            <consortium name="US DOE Joint Genome Institute (JGI-PGF)"/>
            <person name="Lucas S."/>
            <person name="Copeland A."/>
            <person name="Lapidus A."/>
            <person name="Glavina del Rio T."/>
            <person name="Dalin E."/>
            <person name="Tice H."/>
            <person name="Bruce D."/>
            <person name="Goodwin L."/>
            <person name="Pitluck S."/>
            <person name="Kyrpides N."/>
            <person name="Mavromatis K."/>
            <person name="Ivanova N."/>
            <person name="Teshima H."/>
            <person name="Brettin T."/>
            <person name="Detter J.C."/>
            <person name="Han C."/>
            <person name="Tapia R."/>
            <person name="Land M."/>
            <person name="Hauser L."/>
            <person name="Markowitz V."/>
            <person name="Cheng J.-F."/>
            <person name="Hugenholtz P."/>
            <person name="Woyke T."/>
            <person name="Wu D."/>
            <person name="Tindall B."/>
            <person name="Pomrenke H.G."/>
            <person name="Brambilla E."/>
            <person name="Klenk H.-P."/>
            <person name="Eisen J.A."/>
        </authorList>
    </citation>
    <scope>NUCLEOTIDE SEQUENCE [LARGE SCALE GENOMIC DNA]</scope>
    <source>
        <strain>DSM 17132</strain>
    </source>
</reference>
<dbReference type="Proteomes" id="UP000007435">
    <property type="component" value="Chromosome"/>
</dbReference>
<dbReference type="CDD" id="cd03445">
    <property type="entry name" value="Thioesterase_II_repeat2"/>
    <property type="match status" value="1"/>
</dbReference>
<dbReference type="AlphaFoldDB" id="E4RU91"/>
<feature type="domain" description="Acyl-CoA thioesterase-like N-terminal HotDog" evidence="10">
    <location>
        <begin position="29"/>
        <end position="108"/>
    </location>
</feature>
<dbReference type="Pfam" id="PF13622">
    <property type="entry name" value="4HBT_3"/>
    <property type="match status" value="1"/>
</dbReference>
<comment type="subunit">
    <text evidence="2">Homotetramer.</text>
</comment>
<comment type="catalytic activity">
    <reaction evidence="6">
        <text>a fatty acyl-CoA + H2O = a fatty acid + CoA + H(+)</text>
        <dbReference type="Rhea" id="RHEA:16781"/>
        <dbReference type="ChEBI" id="CHEBI:15377"/>
        <dbReference type="ChEBI" id="CHEBI:15378"/>
        <dbReference type="ChEBI" id="CHEBI:28868"/>
        <dbReference type="ChEBI" id="CHEBI:57287"/>
        <dbReference type="ChEBI" id="CHEBI:77636"/>
        <dbReference type="EC" id="3.1.2.20"/>
    </reaction>
    <physiologicalReaction direction="left-to-right" evidence="6">
        <dbReference type="Rhea" id="RHEA:16782"/>
    </physiologicalReaction>
</comment>
<dbReference type="InterPro" id="IPR042171">
    <property type="entry name" value="Acyl-CoA_hotdog"/>
</dbReference>
<dbReference type="Pfam" id="PF02551">
    <property type="entry name" value="Acyl_CoA_thio"/>
    <property type="match status" value="1"/>
</dbReference>
<proteinExistence type="inferred from homology"/>
<organism evidence="11 12">
    <name type="scientific">Leadbetterella byssophila (strain DSM 17132 / JCM 16389 / KACC 11308 / NBRC 106382 / 4M15)</name>
    <dbReference type="NCBI Taxonomy" id="649349"/>
    <lineage>
        <taxon>Bacteria</taxon>
        <taxon>Pseudomonadati</taxon>
        <taxon>Bacteroidota</taxon>
        <taxon>Cytophagia</taxon>
        <taxon>Cytophagales</taxon>
        <taxon>Leadbetterellaceae</taxon>
        <taxon>Leadbetterella</taxon>
    </lineage>
</organism>
<accession>E4RU91</accession>
<name>E4RU91_LEAB4</name>
<dbReference type="InterPro" id="IPR029069">
    <property type="entry name" value="HotDog_dom_sf"/>
</dbReference>
<dbReference type="STRING" id="649349.Lbys_1205"/>
<evidence type="ECO:0000256" key="3">
    <source>
        <dbReference type="ARBA" id="ARBA00022801"/>
    </source>
</evidence>
<gene>
    <name evidence="11" type="ordered locus">Lbys_1205</name>
</gene>
<dbReference type="CDD" id="cd03444">
    <property type="entry name" value="Thioesterase_II_repeat1"/>
    <property type="match status" value="1"/>
</dbReference>
<dbReference type="OrthoDB" id="9781019at2"/>
<reference evidence="11 12" key="2">
    <citation type="journal article" date="2011" name="Stand. Genomic Sci.">
        <title>Complete genome sequence of Leadbetterella byssophila type strain (4M15).</title>
        <authorList>
            <person name="Abt B."/>
            <person name="Teshima H."/>
            <person name="Lucas S."/>
            <person name="Lapidus A."/>
            <person name="Del Rio T.G."/>
            <person name="Nolan M."/>
            <person name="Tice H."/>
            <person name="Cheng J.F."/>
            <person name="Pitluck S."/>
            <person name="Liolios K."/>
            <person name="Pagani I."/>
            <person name="Ivanova N."/>
            <person name="Mavromatis K."/>
            <person name="Pati A."/>
            <person name="Tapia R."/>
            <person name="Han C."/>
            <person name="Goodwin L."/>
            <person name="Chen A."/>
            <person name="Palaniappan K."/>
            <person name="Land M."/>
            <person name="Hauser L."/>
            <person name="Chang Y.J."/>
            <person name="Jeffries C.D."/>
            <person name="Rohde M."/>
            <person name="Goker M."/>
            <person name="Tindall B.J."/>
            <person name="Detter J.C."/>
            <person name="Woyke T."/>
            <person name="Bristow J."/>
            <person name="Eisen J.A."/>
            <person name="Markowitz V."/>
            <person name="Hugenholtz P."/>
            <person name="Klenk H.P."/>
            <person name="Kyrpides N.C."/>
        </authorList>
    </citation>
    <scope>NUCLEOTIDE SEQUENCE [LARGE SCALE GENOMIC DNA]</scope>
    <source>
        <strain evidence="12">DSM 17132 / JCM 16389 / KACC 11308 / NBRC 106382 / 4M15</strain>
    </source>
</reference>
<dbReference type="InterPro" id="IPR025652">
    <property type="entry name" value="TesB_C"/>
</dbReference>
<evidence type="ECO:0000313" key="11">
    <source>
        <dbReference type="EMBL" id="ADQ16925.1"/>
    </source>
</evidence>
<protein>
    <recommendedName>
        <fullName evidence="7">Acyl-CoA thioesterase 2</fullName>
        <ecNumber evidence="5">3.1.2.20</ecNumber>
    </recommendedName>
    <alternativeName>
        <fullName evidence="8">Thioesterase II</fullName>
    </alternativeName>
</protein>
<sequence length="286" mass="32562">MTDVQELIELIKLERKGETVFLGKNYLSPWKRVFGGQVLAQALSAATQTVSEDRGVHSLHSYFLLPGDIEVPIVFEVERVRDGGSFSTRRVVAKQNGIPIFILSASFQIKGQEGFDHSLTMPQVKQPEELQSDEEIIKKYEKYIPNSLAELIYSRPFDFKIVEGFDLFDQSRKAPIRHVWFKTKQKADVSPDLHQQMMTYVSDYNLLITSTLPHIDGPYPTNVFMASLDHAIWFHREVNVNDWLLYALDSPSASNTRGFTRGNIFTRDGKLVASVAQEGLIRPLNK</sequence>